<dbReference type="Pfam" id="PF04851">
    <property type="entry name" value="ResIII"/>
    <property type="match status" value="1"/>
</dbReference>
<dbReference type="Proteomes" id="UP000298264">
    <property type="component" value="Unassembled WGS sequence"/>
</dbReference>
<dbReference type="GO" id="GO:0046872">
    <property type="term" value="F:metal ion binding"/>
    <property type="evidence" value="ECO:0007669"/>
    <property type="project" value="UniProtKB-KW"/>
</dbReference>
<comment type="caution">
    <text evidence="12">Lacks conserved residue(s) required for the propagation of feature annotation.</text>
</comment>
<dbReference type="InterPro" id="IPR027417">
    <property type="entry name" value="P-loop_NTPase"/>
</dbReference>
<dbReference type="Gene3D" id="3.40.50.300">
    <property type="entry name" value="P-loop containing nucleotide triphosphate hydrolases"/>
    <property type="match status" value="2"/>
</dbReference>
<comment type="similarity">
    <text evidence="12">Belongs to the helicase family. PriA subfamily.</text>
</comment>
<keyword evidence="3" id="KW-0479">Metal-binding</keyword>
<dbReference type="SMART" id="SM00487">
    <property type="entry name" value="DEXDc"/>
    <property type="match status" value="1"/>
</dbReference>
<dbReference type="InterPro" id="IPR001650">
    <property type="entry name" value="Helicase_C-like"/>
</dbReference>
<dbReference type="EC" id="5.6.2.4" evidence="12"/>
<dbReference type="FunFam" id="3.40.1440.60:FF:000001">
    <property type="entry name" value="Primosomal protein N"/>
    <property type="match status" value="1"/>
</dbReference>
<dbReference type="GO" id="GO:0006310">
    <property type="term" value="P:DNA recombination"/>
    <property type="evidence" value="ECO:0007669"/>
    <property type="project" value="InterPro"/>
</dbReference>
<dbReference type="SMART" id="SM00490">
    <property type="entry name" value="HELICc"/>
    <property type="match status" value="1"/>
</dbReference>
<dbReference type="Gene3D" id="3.40.1440.60">
    <property type="entry name" value="PriA, 3(prime) DNA-binding domain"/>
    <property type="match status" value="1"/>
</dbReference>
<feature type="binding site" evidence="12">
    <location>
        <position position="370"/>
    </location>
    <ligand>
        <name>Zn(2+)</name>
        <dbReference type="ChEBI" id="CHEBI:29105"/>
        <label>2</label>
    </ligand>
</feature>
<dbReference type="Pfam" id="PF17764">
    <property type="entry name" value="PriA_3primeBD"/>
    <property type="match status" value="1"/>
</dbReference>
<comment type="caution">
    <text evidence="15">The sequence shown here is derived from an EMBL/GenBank/DDBJ whole genome shotgun (WGS) entry which is preliminary data.</text>
</comment>
<proteinExistence type="inferred from homology"/>
<dbReference type="GO" id="GO:0043138">
    <property type="term" value="F:3'-5' DNA helicase activity"/>
    <property type="evidence" value="ECO:0007669"/>
    <property type="project" value="UniProtKB-EC"/>
</dbReference>
<dbReference type="GO" id="GO:0005524">
    <property type="term" value="F:ATP binding"/>
    <property type="evidence" value="ECO:0007669"/>
    <property type="project" value="UniProtKB-UniRule"/>
</dbReference>
<comment type="catalytic activity">
    <reaction evidence="11 12">
        <text>ATP + H2O = ADP + phosphate + H(+)</text>
        <dbReference type="Rhea" id="RHEA:13065"/>
        <dbReference type="ChEBI" id="CHEBI:15377"/>
        <dbReference type="ChEBI" id="CHEBI:15378"/>
        <dbReference type="ChEBI" id="CHEBI:30616"/>
        <dbReference type="ChEBI" id="CHEBI:43474"/>
        <dbReference type="ChEBI" id="CHEBI:456216"/>
        <dbReference type="EC" id="5.6.2.4"/>
    </reaction>
</comment>
<keyword evidence="9 12" id="KW-0238">DNA-binding</keyword>
<comment type="function">
    <text evidence="12">Initiates the restart of stalled replication forks, which reloads the replicative helicase on sites other than the origin of replication. Recognizes and binds to abandoned replication forks and remodels them to uncover a helicase loading site. Promotes assembly of the primosome at these replication forks.</text>
</comment>
<evidence type="ECO:0000256" key="11">
    <source>
        <dbReference type="ARBA" id="ARBA00048988"/>
    </source>
</evidence>
<dbReference type="EMBL" id="RQHV01000061">
    <property type="protein sequence ID" value="TGN08254.1"/>
    <property type="molecule type" value="Genomic_DNA"/>
</dbReference>
<evidence type="ECO:0000256" key="9">
    <source>
        <dbReference type="ARBA" id="ARBA00023125"/>
    </source>
</evidence>
<comment type="subunit">
    <text evidence="12">Component of the replication restart primosome.</text>
</comment>
<reference evidence="15" key="1">
    <citation type="journal article" date="2019" name="PLoS Negl. Trop. Dis.">
        <title>Revisiting the worldwide diversity of Leptospira species in the environment.</title>
        <authorList>
            <person name="Vincent A.T."/>
            <person name="Schiettekatte O."/>
            <person name="Bourhy P."/>
            <person name="Veyrier F.J."/>
            <person name="Picardeau M."/>
        </authorList>
    </citation>
    <scope>NUCLEOTIDE SEQUENCE [LARGE SCALE GENOMIC DNA]</scope>
    <source>
        <strain evidence="15">201400974</strain>
    </source>
</reference>
<dbReference type="GO" id="GO:0006302">
    <property type="term" value="P:double-strand break repair"/>
    <property type="evidence" value="ECO:0007669"/>
    <property type="project" value="InterPro"/>
</dbReference>
<keyword evidence="1 12" id="KW-0639">Primosome</keyword>
<evidence type="ECO:0000259" key="13">
    <source>
        <dbReference type="PROSITE" id="PS51192"/>
    </source>
</evidence>
<gene>
    <name evidence="12 15" type="primary">priA</name>
    <name evidence="15" type="ORF">EHS11_15160</name>
</gene>
<keyword evidence="2 12" id="KW-0235">DNA replication</keyword>
<dbReference type="GO" id="GO:0003677">
    <property type="term" value="F:DNA binding"/>
    <property type="evidence" value="ECO:0007669"/>
    <property type="project" value="UniProtKB-UniRule"/>
</dbReference>
<dbReference type="HAMAP" id="MF_00983">
    <property type="entry name" value="PriA"/>
    <property type="match status" value="1"/>
</dbReference>
<evidence type="ECO:0000256" key="5">
    <source>
        <dbReference type="ARBA" id="ARBA00022801"/>
    </source>
</evidence>
<dbReference type="GO" id="GO:0016887">
    <property type="term" value="F:ATP hydrolysis activity"/>
    <property type="evidence" value="ECO:0007669"/>
    <property type="project" value="RHEA"/>
</dbReference>
<dbReference type="GO" id="GO:0006270">
    <property type="term" value="P:DNA replication initiation"/>
    <property type="evidence" value="ECO:0007669"/>
    <property type="project" value="TreeGrafter"/>
</dbReference>
<sequence length="652" mass="74301">MLSYIEVAVNVSWNDRSLTYLLPDGVTSVNPGIRVVVEVGNEEVEGIVLESHNNEPNYKVKKIIKIIDSFPVITKEQIELGDWMSESYLSSLGEALFKMLPRGKRKIKTSKSDLAIRHENLQQLNIEQKLAFEGILRSGPEEKVHLLFGITGSGKTEVYIHLMKHYLENTDGSILFLVPEISLTFPTVQRIERIFPGEIAVLHSHLRTSEKFQNYTDVLEGKKRIVIGTRSAVFAPLKNIDLIIIDEEHDGSYKENSNPRYHARQVALQRIKERSGKLVMGSATPSLEIFFQAKQRRIGFHKLTKRANPNATLAKIEIGKMKDDHQLVSGDLQFRIQDRLKKKEQTLILLNRRGYSPLIHSKSKNEFLHCPKCTSSLCYHNQGLVMCHLCGYKISFKQLQAEEGEIELVGAGTQKLEETLVSIFPQAKVERLDQDSTRNKDIVKEVLERLESKELDILTGTQMVAKGLDFPNVTLVGILNANHGLGVPDFRSAERTFSLLAQVAGRAGRGDIPGEVFIQATDPTHPVIQMALRQNYEEFYEWEIAFRHSLRYPPFSRLARLVFRSKEEDRSAKLSVHYKEVLVHLIEEGDGIDILGPSPCPFYKIDNNFRHHILIKSKTIQKIREVLKTLKGQVKQDTRCYVEYDFDPVDLV</sequence>
<dbReference type="PROSITE" id="PS51194">
    <property type="entry name" value="HELICASE_CTER"/>
    <property type="match status" value="1"/>
</dbReference>
<dbReference type="Pfam" id="PF18074">
    <property type="entry name" value="PriA_C"/>
    <property type="match status" value="1"/>
</dbReference>
<dbReference type="InterPro" id="IPR042115">
    <property type="entry name" value="PriA_3primeBD_sf"/>
</dbReference>
<feature type="binding site" evidence="12">
    <location>
        <position position="373"/>
    </location>
    <ligand>
        <name>Zn(2+)</name>
        <dbReference type="ChEBI" id="CHEBI:29105"/>
        <label>2</label>
    </ligand>
</feature>
<dbReference type="InterPro" id="IPR041236">
    <property type="entry name" value="PriA_C"/>
</dbReference>
<evidence type="ECO:0000256" key="8">
    <source>
        <dbReference type="ARBA" id="ARBA00022840"/>
    </source>
</evidence>
<dbReference type="AlphaFoldDB" id="A0A4R9LMQ3"/>
<organism evidence="15 16">
    <name type="scientific">Leptospira ilyithenensis</name>
    <dbReference type="NCBI Taxonomy" id="2484901"/>
    <lineage>
        <taxon>Bacteria</taxon>
        <taxon>Pseudomonadati</taxon>
        <taxon>Spirochaetota</taxon>
        <taxon>Spirochaetia</taxon>
        <taxon>Leptospirales</taxon>
        <taxon>Leptospiraceae</taxon>
        <taxon>Leptospira</taxon>
    </lineage>
</organism>
<evidence type="ECO:0000259" key="14">
    <source>
        <dbReference type="PROSITE" id="PS51194"/>
    </source>
</evidence>
<evidence type="ECO:0000256" key="2">
    <source>
        <dbReference type="ARBA" id="ARBA00022705"/>
    </source>
</evidence>
<feature type="binding site" evidence="12">
    <location>
        <position position="390"/>
    </location>
    <ligand>
        <name>Zn(2+)</name>
        <dbReference type="ChEBI" id="CHEBI:29105"/>
        <label>2</label>
    </ligand>
</feature>
<evidence type="ECO:0000313" key="15">
    <source>
        <dbReference type="EMBL" id="TGN08254.1"/>
    </source>
</evidence>
<feature type="binding site" evidence="12">
    <location>
        <position position="387"/>
    </location>
    <ligand>
        <name>Zn(2+)</name>
        <dbReference type="ChEBI" id="CHEBI:29105"/>
        <label>2</label>
    </ligand>
</feature>
<dbReference type="InterPro" id="IPR006935">
    <property type="entry name" value="Helicase/UvrB_N"/>
</dbReference>
<evidence type="ECO:0000256" key="1">
    <source>
        <dbReference type="ARBA" id="ARBA00022515"/>
    </source>
</evidence>
<dbReference type="Pfam" id="PF00271">
    <property type="entry name" value="Helicase_C"/>
    <property type="match status" value="1"/>
</dbReference>
<evidence type="ECO:0000256" key="3">
    <source>
        <dbReference type="ARBA" id="ARBA00022723"/>
    </source>
</evidence>
<feature type="domain" description="Helicase ATP-binding" evidence="13">
    <location>
        <begin position="136"/>
        <end position="303"/>
    </location>
</feature>
<keyword evidence="5 12" id="KW-0378">Hydrolase</keyword>
<dbReference type="PROSITE" id="PS51192">
    <property type="entry name" value="HELICASE_ATP_BIND_1"/>
    <property type="match status" value="1"/>
</dbReference>
<dbReference type="FunFam" id="3.40.50.300:FF:000489">
    <property type="entry name" value="Primosome assembly protein PriA"/>
    <property type="match status" value="1"/>
</dbReference>
<keyword evidence="7" id="KW-0862">Zinc</keyword>
<evidence type="ECO:0000313" key="16">
    <source>
        <dbReference type="Proteomes" id="UP000298264"/>
    </source>
</evidence>
<dbReference type="PANTHER" id="PTHR30580:SF0">
    <property type="entry name" value="PRIMOSOMAL PROTEIN N"/>
    <property type="match status" value="1"/>
</dbReference>
<keyword evidence="4 12" id="KW-0547">Nucleotide-binding</keyword>
<keyword evidence="8 12" id="KW-0067">ATP-binding</keyword>
<keyword evidence="16" id="KW-1185">Reference proteome</keyword>
<dbReference type="GO" id="GO:1990077">
    <property type="term" value="C:primosome complex"/>
    <property type="evidence" value="ECO:0007669"/>
    <property type="project" value="UniProtKB-UniRule"/>
</dbReference>
<evidence type="ECO:0000256" key="12">
    <source>
        <dbReference type="HAMAP-Rule" id="MF_00983"/>
    </source>
</evidence>
<keyword evidence="10 12" id="KW-0413">Isomerase</keyword>
<dbReference type="PANTHER" id="PTHR30580">
    <property type="entry name" value="PRIMOSOMAL PROTEIN N"/>
    <property type="match status" value="1"/>
</dbReference>
<dbReference type="SUPFAM" id="SSF52540">
    <property type="entry name" value="P-loop containing nucleoside triphosphate hydrolases"/>
    <property type="match status" value="1"/>
</dbReference>
<evidence type="ECO:0000256" key="6">
    <source>
        <dbReference type="ARBA" id="ARBA00022806"/>
    </source>
</evidence>
<dbReference type="RefSeq" id="WP_135765208.1">
    <property type="nucleotide sequence ID" value="NZ_RQHV01000061.1"/>
</dbReference>
<keyword evidence="6 12" id="KW-0347">Helicase</keyword>
<dbReference type="OrthoDB" id="9759544at2"/>
<evidence type="ECO:0000256" key="7">
    <source>
        <dbReference type="ARBA" id="ARBA00022833"/>
    </source>
</evidence>
<comment type="catalytic activity">
    <reaction evidence="12">
        <text>Couples ATP hydrolysis with the unwinding of duplex DNA by translocating in the 3'-5' direction.</text>
        <dbReference type="EC" id="5.6.2.4"/>
    </reaction>
</comment>
<protein>
    <recommendedName>
        <fullName evidence="12">Replication restart protein PriA</fullName>
    </recommendedName>
    <alternativeName>
        <fullName evidence="12">ATP-dependent DNA helicase PriA</fullName>
        <ecNumber evidence="12">5.6.2.4</ecNumber>
    </alternativeName>
    <alternativeName>
        <fullName evidence="12">DNA 3'-5' helicase PriA</fullName>
    </alternativeName>
</protein>
<dbReference type="InterPro" id="IPR005259">
    <property type="entry name" value="PriA"/>
</dbReference>
<dbReference type="GO" id="GO:0006269">
    <property type="term" value="P:DNA replication, synthesis of primer"/>
    <property type="evidence" value="ECO:0007669"/>
    <property type="project" value="UniProtKB-KW"/>
</dbReference>
<feature type="domain" description="Helicase C-terminal" evidence="14">
    <location>
        <begin position="398"/>
        <end position="547"/>
    </location>
</feature>
<accession>A0A4R9LMQ3</accession>
<dbReference type="InterPro" id="IPR014001">
    <property type="entry name" value="Helicase_ATP-bd"/>
</dbReference>
<name>A0A4R9LMQ3_9LEPT</name>
<dbReference type="InterPro" id="IPR041222">
    <property type="entry name" value="PriA_3primeBD"/>
</dbReference>
<dbReference type="NCBIfam" id="TIGR00595">
    <property type="entry name" value="priA"/>
    <property type="match status" value="1"/>
</dbReference>
<evidence type="ECO:0000256" key="4">
    <source>
        <dbReference type="ARBA" id="ARBA00022741"/>
    </source>
</evidence>
<evidence type="ECO:0000256" key="10">
    <source>
        <dbReference type="ARBA" id="ARBA00023235"/>
    </source>
</evidence>